<dbReference type="Proteomes" id="UP000439591">
    <property type="component" value="Unassembled WGS sequence"/>
</dbReference>
<dbReference type="InterPro" id="IPR013785">
    <property type="entry name" value="Aldolase_TIM"/>
</dbReference>
<keyword evidence="3" id="KW-1185">Reference proteome</keyword>
<evidence type="ECO:0000313" key="1">
    <source>
        <dbReference type="EMBL" id="CAA0090080.1"/>
    </source>
</evidence>
<organism evidence="2 4">
    <name type="scientific">Zhongshania aliphaticivorans</name>
    <dbReference type="NCBI Taxonomy" id="1470434"/>
    <lineage>
        <taxon>Bacteria</taxon>
        <taxon>Pseudomonadati</taxon>
        <taxon>Pseudomonadota</taxon>
        <taxon>Gammaproteobacteria</taxon>
        <taxon>Cellvibrionales</taxon>
        <taxon>Spongiibacteraceae</taxon>
        <taxon>Zhongshania</taxon>
    </lineage>
</organism>
<dbReference type="EMBL" id="CACSIM010000002">
    <property type="protein sequence ID" value="CAA0097362.1"/>
    <property type="molecule type" value="Genomic_DNA"/>
</dbReference>
<dbReference type="EC" id="1.13.12.16" evidence="2"/>
<dbReference type="AlphaFoldDB" id="A0A5S9P290"/>
<reference evidence="3 4" key="1">
    <citation type="submission" date="2019-11" db="EMBL/GenBank/DDBJ databases">
        <authorList>
            <person name="Holert J."/>
        </authorList>
    </citation>
    <scope>NUCLEOTIDE SEQUENCE [LARGE SCALE GENOMIC DNA]</scope>
    <source>
        <strain evidence="2">BC3_2A</strain>
        <strain evidence="1">SB11_1A</strain>
    </source>
</reference>
<dbReference type="Proteomes" id="UP000435877">
    <property type="component" value="Unassembled WGS sequence"/>
</dbReference>
<dbReference type="RefSeq" id="WP_159268533.1">
    <property type="nucleotide sequence ID" value="NZ_CACSIK010000001.1"/>
</dbReference>
<accession>A0A5S9P290</accession>
<dbReference type="GO" id="GO:0018580">
    <property type="term" value="F:nitronate monooxygenase activity"/>
    <property type="evidence" value="ECO:0007669"/>
    <property type="project" value="UniProtKB-EC"/>
</dbReference>
<proteinExistence type="predicted"/>
<dbReference type="Gene3D" id="3.20.20.70">
    <property type="entry name" value="Aldolase class I"/>
    <property type="match status" value="1"/>
</dbReference>
<evidence type="ECO:0000313" key="4">
    <source>
        <dbReference type="Proteomes" id="UP000439591"/>
    </source>
</evidence>
<sequence length="68" mass="7585">MIFSLWLLVAGCRGRQKVLEGGDIDDGIWTAGMVIGLINDIPSCQALLDRMMSEAQAIIQRRLTGFYR</sequence>
<keyword evidence="2" id="KW-0503">Monooxygenase</keyword>
<keyword evidence="2" id="KW-0560">Oxidoreductase</keyword>
<dbReference type="EMBL" id="CACSIK010000001">
    <property type="protein sequence ID" value="CAA0090080.1"/>
    <property type="molecule type" value="Genomic_DNA"/>
</dbReference>
<dbReference type="OrthoDB" id="9778912at2"/>
<protein>
    <submittedName>
        <fullName evidence="2">Nitronate monooxygenase</fullName>
        <ecNumber evidence="2">1.13.12.16</ecNumber>
    </submittedName>
</protein>
<name>A0A5S9P290_9GAMM</name>
<evidence type="ECO:0000313" key="3">
    <source>
        <dbReference type="Proteomes" id="UP000435877"/>
    </source>
</evidence>
<evidence type="ECO:0000313" key="2">
    <source>
        <dbReference type="EMBL" id="CAA0097362.1"/>
    </source>
</evidence>
<gene>
    <name evidence="1" type="ORF">IHBHHGIJ_01930</name>
    <name evidence="2" type="ORF">KFEGEMFD_01532</name>
</gene>